<dbReference type="RefSeq" id="XP_004335708.1">
    <property type="nucleotide sequence ID" value="XM_004335660.1"/>
</dbReference>
<dbReference type="PANTHER" id="PTHR10963:SF24">
    <property type="entry name" value="GLYCOSIDASE C21B10.07-RELATED"/>
    <property type="match status" value="1"/>
</dbReference>
<protein>
    <submittedName>
        <fullName evidence="6">Endo1,3(4)-beta-glucanase</fullName>
    </submittedName>
</protein>
<dbReference type="GO" id="GO:0009251">
    <property type="term" value="P:glucan catabolic process"/>
    <property type="evidence" value="ECO:0007669"/>
    <property type="project" value="TreeGrafter"/>
</dbReference>
<dbReference type="Proteomes" id="UP000011083">
    <property type="component" value="Unassembled WGS sequence"/>
</dbReference>
<dbReference type="PROSITE" id="PS51762">
    <property type="entry name" value="GH16_2"/>
    <property type="match status" value="1"/>
</dbReference>
<reference evidence="6 7" key="1">
    <citation type="journal article" date="2013" name="Genome Biol.">
        <title>Genome of Acanthamoeba castellanii highlights extensive lateral gene transfer and early evolution of tyrosine kinase signaling.</title>
        <authorList>
            <person name="Clarke M."/>
            <person name="Lohan A.J."/>
            <person name="Liu B."/>
            <person name="Lagkouvardos I."/>
            <person name="Roy S."/>
            <person name="Zafar N."/>
            <person name="Bertelli C."/>
            <person name="Schilde C."/>
            <person name="Kianianmomeni A."/>
            <person name="Burglin T.R."/>
            <person name="Frech C."/>
            <person name="Turcotte B."/>
            <person name="Kopec K.O."/>
            <person name="Synnott J.M."/>
            <person name="Choo C."/>
            <person name="Paponov I."/>
            <person name="Finkler A."/>
            <person name="Soon Heng Tan C."/>
            <person name="Hutchins A.P."/>
            <person name="Weinmeier T."/>
            <person name="Rattei T."/>
            <person name="Chu J.S."/>
            <person name="Gimenez G."/>
            <person name="Irimia M."/>
            <person name="Rigden D.J."/>
            <person name="Fitzpatrick D.A."/>
            <person name="Lorenzo-Morales J."/>
            <person name="Bateman A."/>
            <person name="Chiu C.H."/>
            <person name="Tang P."/>
            <person name="Hegemann P."/>
            <person name="Fromm H."/>
            <person name="Raoult D."/>
            <person name="Greub G."/>
            <person name="Miranda-Saavedra D."/>
            <person name="Chen N."/>
            <person name="Nash P."/>
            <person name="Ginger M.L."/>
            <person name="Horn M."/>
            <person name="Schaap P."/>
            <person name="Caler L."/>
            <person name="Loftus B."/>
        </authorList>
    </citation>
    <scope>NUCLEOTIDE SEQUENCE [LARGE SCALE GENOMIC DNA]</scope>
    <source>
        <strain evidence="6 7">Neff</strain>
    </source>
</reference>
<keyword evidence="7" id="KW-1185">Reference proteome</keyword>
<name>L8GKV3_ACACF</name>
<keyword evidence="2" id="KW-0378">Hydrolase</keyword>
<dbReference type="OMA" id="NGPNWPE"/>
<keyword evidence="3" id="KW-0326">Glycosidase</keyword>
<dbReference type="PANTHER" id="PTHR10963">
    <property type="entry name" value="GLYCOSYL HYDROLASE-RELATED"/>
    <property type="match status" value="1"/>
</dbReference>
<dbReference type="VEuPathDB" id="AmoebaDB:ACA1_332590"/>
<keyword evidence="4" id="KW-0732">Signal</keyword>
<proteinExistence type="inferred from homology"/>
<dbReference type="KEGG" id="acan:ACA1_332590"/>
<evidence type="ECO:0000256" key="2">
    <source>
        <dbReference type="ARBA" id="ARBA00022801"/>
    </source>
</evidence>
<dbReference type="InterPro" id="IPR050546">
    <property type="entry name" value="Glycosyl_Hydrlase_16"/>
</dbReference>
<dbReference type="InterPro" id="IPR013320">
    <property type="entry name" value="ConA-like_dom_sf"/>
</dbReference>
<evidence type="ECO:0000313" key="6">
    <source>
        <dbReference type="EMBL" id="ELR13695.1"/>
    </source>
</evidence>
<evidence type="ECO:0000259" key="5">
    <source>
        <dbReference type="PROSITE" id="PS51762"/>
    </source>
</evidence>
<dbReference type="SUPFAM" id="SSF49899">
    <property type="entry name" value="Concanavalin A-like lectins/glucanases"/>
    <property type="match status" value="1"/>
</dbReference>
<dbReference type="GeneID" id="14914240"/>
<dbReference type="OrthoDB" id="32505at2759"/>
<evidence type="ECO:0000313" key="7">
    <source>
        <dbReference type="Proteomes" id="UP000011083"/>
    </source>
</evidence>
<dbReference type="CDD" id="cd02181">
    <property type="entry name" value="GH16_fungal_Lam16A_glucanase"/>
    <property type="match status" value="1"/>
</dbReference>
<organism evidence="6 7">
    <name type="scientific">Acanthamoeba castellanii (strain ATCC 30010 / Neff)</name>
    <dbReference type="NCBI Taxonomy" id="1257118"/>
    <lineage>
        <taxon>Eukaryota</taxon>
        <taxon>Amoebozoa</taxon>
        <taxon>Discosea</taxon>
        <taxon>Longamoebia</taxon>
        <taxon>Centramoebida</taxon>
        <taxon>Acanthamoebidae</taxon>
        <taxon>Acanthamoeba</taxon>
    </lineage>
</organism>
<accession>L8GKV3</accession>
<dbReference type="EMBL" id="KB008086">
    <property type="protein sequence ID" value="ELR13695.1"/>
    <property type="molecule type" value="Genomic_DNA"/>
</dbReference>
<evidence type="ECO:0000256" key="4">
    <source>
        <dbReference type="SAM" id="SignalP"/>
    </source>
</evidence>
<dbReference type="FunFam" id="2.60.120.200:FF:000114">
    <property type="entry name" value="Probable endo-1,3(4)-beta-glucanase NFIA_089530"/>
    <property type="match status" value="1"/>
</dbReference>
<dbReference type="Pfam" id="PF26113">
    <property type="entry name" value="GH16_XgeA"/>
    <property type="match status" value="1"/>
</dbReference>
<dbReference type="GO" id="GO:0004553">
    <property type="term" value="F:hydrolase activity, hydrolyzing O-glycosyl compounds"/>
    <property type="evidence" value="ECO:0007669"/>
    <property type="project" value="InterPro"/>
</dbReference>
<comment type="similarity">
    <text evidence="1">Belongs to the glycosyl hydrolase 16 family.</text>
</comment>
<dbReference type="Gene3D" id="2.60.120.200">
    <property type="match status" value="1"/>
</dbReference>
<evidence type="ECO:0000256" key="3">
    <source>
        <dbReference type="ARBA" id="ARBA00023295"/>
    </source>
</evidence>
<gene>
    <name evidence="6" type="ORF">ACA1_332590</name>
</gene>
<feature type="signal peptide" evidence="4">
    <location>
        <begin position="1"/>
        <end position="23"/>
    </location>
</feature>
<feature type="domain" description="GH16" evidence="5">
    <location>
        <begin position="20"/>
        <end position="326"/>
    </location>
</feature>
<dbReference type="InterPro" id="IPR000757">
    <property type="entry name" value="Beta-glucanase-like"/>
</dbReference>
<dbReference type="SMR" id="L8GKV3"/>
<evidence type="ECO:0000256" key="1">
    <source>
        <dbReference type="ARBA" id="ARBA00006865"/>
    </source>
</evidence>
<sequence length="326" mass="35891">MAGGRLALVVLAALLLAAASTEGGYVLSHDYSGPNFFDHFDFWSYDDPTHGYVDYVTQQQAQEWGLIKASSAGVYIGADHSSISSGRGRAAVRISSKETFNGGLFLNDLSHMPTGCGTWPAYWLCGPNWPQGGEIDILEGVNMQTIDKSTLHTSQGCDMSSVPTSSFTGHWDNYNGQTLSNCYVDAIGTLNLGCGVIANESNYGTALNQRGGGIYATEWNSNGIKLWFFWRNSIPRDIQIGQPNPSSWGKPYANFQFGSNCPSSHFYNHQIIINLTFCGTWAGDSWVWKNTGCGQYASCQNFVQHNPQAFADAYWQINSLKVYQWQ</sequence>
<dbReference type="AlphaFoldDB" id="L8GKV3"/>
<feature type="chain" id="PRO_5003989838" evidence="4">
    <location>
        <begin position="24"/>
        <end position="326"/>
    </location>
</feature>